<gene>
    <name evidence="1" type="ordered locus">CTC_01484</name>
</gene>
<dbReference type="HOGENOM" id="CLU_1419296_0_0_9"/>
<keyword evidence="2" id="KW-1185">Reference proteome</keyword>
<sequence>MVLNGGRYMKKSIKSLFICILMFSFLVALLGCNSSKEDEYSKIQDEYSIKSQEFKKNLDEIISSRIVEYSKSYEVLGDLSFESHKVYDMETKEDKLYIYLTSFISDFTFEGDKIKTRFVDCVPVRLILNSDDYKFVDYSIPAEGMDFDEALKDLFPEKYHKVVKKYRDDYHKLYTENKSKLINWLKENRKNEDLVIEDI</sequence>
<organism evidence="1 2">
    <name type="scientific">Clostridium tetani (strain Massachusetts / E88)</name>
    <dbReference type="NCBI Taxonomy" id="212717"/>
    <lineage>
        <taxon>Bacteria</taxon>
        <taxon>Bacillati</taxon>
        <taxon>Bacillota</taxon>
        <taxon>Clostridia</taxon>
        <taxon>Eubacteriales</taxon>
        <taxon>Clostridiaceae</taxon>
        <taxon>Clostridium</taxon>
    </lineage>
</organism>
<dbReference type="STRING" id="212717.CTC_01484"/>
<proteinExistence type="predicted"/>
<evidence type="ECO:0000313" key="2">
    <source>
        <dbReference type="Proteomes" id="UP000001412"/>
    </source>
</evidence>
<dbReference type="PROSITE" id="PS51257">
    <property type="entry name" value="PROKAR_LIPOPROTEIN"/>
    <property type="match status" value="1"/>
</dbReference>
<dbReference type="Proteomes" id="UP000001412">
    <property type="component" value="Chromosome"/>
</dbReference>
<name>Q894Q1_CLOTE</name>
<dbReference type="EMBL" id="AE015927">
    <property type="protein sequence ID" value="AAO36041.1"/>
    <property type="molecule type" value="Genomic_DNA"/>
</dbReference>
<dbReference type="KEGG" id="ctc:CTC_01484"/>
<evidence type="ECO:0000313" key="1">
    <source>
        <dbReference type="EMBL" id="AAO36041.1"/>
    </source>
</evidence>
<protein>
    <submittedName>
        <fullName evidence="1">Membrane associated protein</fullName>
    </submittedName>
</protein>
<dbReference type="AlphaFoldDB" id="Q894Q1"/>
<reference evidence="1 2" key="1">
    <citation type="journal article" date="2003" name="Proc. Natl. Acad. Sci. U.S.A.">
        <title>The genome sequence of Clostridium tetani, the causative agent of tetanus disease.</title>
        <authorList>
            <person name="Brueggemann H."/>
            <person name="Baumer S."/>
            <person name="Fricke W.F."/>
            <person name="Wiezer A."/>
            <person name="Liesegang H."/>
            <person name="Decker I."/>
            <person name="Herzberg C."/>
            <person name="Martinez-Arias R."/>
            <person name="Merkl R."/>
            <person name="Henne A."/>
            <person name="Gottschalk G."/>
        </authorList>
    </citation>
    <scope>NUCLEOTIDE SEQUENCE [LARGE SCALE GENOMIC DNA]</scope>
    <source>
        <strain evidence="2">Massachusetts / E88</strain>
    </source>
</reference>
<accession>Q894Q1</accession>